<feature type="transmembrane region" description="Helical" evidence="6">
    <location>
        <begin position="64"/>
        <end position="81"/>
    </location>
</feature>
<keyword evidence="4 6" id="KW-1133">Transmembrane helix</keyword>
<keyword evidence="3 6" id="KW-0812">Transmembrane</keyword>
<name>A0A5K7ZKV2_9BACT</name>
<accession>A0A5K7ZKV2</accession>
<feature type="transmembrane region" description="Helical" evidence="6">
    <location>
        <begin position="247"/>
        <end position="267"/>
    </location>
</feature>
<feature type="transmembrane region" description="Helical" evidence="6">
    <location>
        <begin position="141"/>
        <end position="163"/>
    </location>
</feature>
<feature type="transmembrane region" description="Helical" evidence="6">
    <location>
        <begin position="101"/>
        <end position="121"/>
    </location>
</feature>
<feature type="transmembrane region" description="Helical" evidence="6">
    <location>
        <begin position="183"/>
        <end position="202"/>
    </location>
</feature>
<dbReference type="Pfam" id="PF13440">
    <property type="entry name" value="Polysacc_synt_3"/>
    <property type="match status" value="1"/>
</dbReference>
<evidence type="ECO:0000256" key="4">
    <source>
        <dbReference type="ARBA" id="ARBA00022989"/>
    </source>
</evidence>
<feature type="transmembrane region" description="Helical" evidence="6">
    <location>
        <begin position="307"/>
        <end position="326"/>
    </location>
</feature>
<evidence type="ECO:0008006" key="9">
    <source>
        <dbReference type="Google" id="ProtNLM"/>
    </source>
</evidence>
<evidence type="ECO:0000313" key="7">
    <source>
        <dbReference type="EMBL" id="BBO80269.1"/>
    </source>
</evidence>
<evidence type="ECO:0000256" key="6">
    <source>
        <dbReference type="SAM" id="Phobius"/>
    </source>
</evidence>
<dbReference type="KEGG" id="dov:DSCO28_08350"/>
<dbReference type="PANTHER" id="PTHR30250">
    <property type="entry name" value="PST FAMILY PREDICTED COLANIC ACID TRANSPORTER"/>
    <property type="match status" value="1"/>
</dbReference>
<dbReference type="EMBL" id="AP021876">
    <property type="protein sequence ID" value="BBO80269.1"/>
    <property type="molecule type" value="Genomic_DNA"/>
</dbReference>
<gene>
    <name evidence="7" type="ORF">DSCO28_08350</name>
</gene>
<dbReference type="InterPro" id="IPR050833">
    <property type="entry name" value="Poly_Biosynth_Transport"/>
</dbReference>
<dbReference type="PANTHER" id="PTHR30250:SF11">
    <property type="entry name" value="O-ANTIGEN TRANSPORTER-RELATED"/>
    <property type="match status" value="1"/>
</dbReference>
<proteinExistence type="predicted"/>
<feature type="transmembrane region" description="Helical" evidence="6">
    <location>
        <begin position="39"/>
        <end position="58"/>
    </location>
</feature>
<dbReference type="GO" id="GO:0005886">
    <property type="term" value="C:plasma membrane"/>
    <property type="evidence" value="ECO:0007669"/>
    <property type="project" value="UniProtKB-SubCell"/>
</dbReference>
<dbReference type="Proteomes" id="UP000425960">
    <property type="component" value="Chromosome"/>
</dbReference>
<sequence>MVTGIKLFSPVPMLLLPTLGIEGVFATLRKTHFIAAYNISTRILMLMAVTLPVILLGGDYKTAVYGWIVSSFLTFLFALYLKSLPYRNIEATKSVYSFKDIFAYTLPIMQASLYGIALNVANQFYISRYFGPEEFAEYSNGFIEIPFVMMITGAASTVLTPLYAKHLHVENGIKVITESWKNVLFKSALIIYPIVVFFMFYAKEIMLVLYGDKYLASGLYFNIAIVMNFFDIIIIGSLLFAMGETKFYARLFLISVLILWSVDFILVKLFINPYLIAISFVVLRIFRTFIFLSFIAKKLETNFYELFPLRMFAIIIGHALAVIVPIKIITTYYGLDVSLIIELNMSFVIFVMLLLLSQKIVGFNYLLTAKELIGSLKK</sequence>
<evidence type="ECO:0000256" key="2">
    <source>
        <dbReference type="ARBA" id="ARBA00022475"/>
    </source>
</evidence>
<keyword evidence="2" id="KW-1003">Cell membrane</keyword>
<comment type="subcellular location">
    <subcellularLocation>
        <location evidence="1">Cell membrane</location>
        <topology evidence="1">Multi-pass membrane protein</topology>
    </subcellularLocation>
</comment>
<feature type="transmembrane region" description="Helical" evidence="6">
    <location>
        <begin position="273"/>
        <end position="295"/>
    </location>
</feature>
<dbReference type="AlphaFoldDB" id="A0A5K7ZKV2"/>
<evidence type="ECO:0000256" key="3">
    <source>
        <dbReference type="ARBA" id="ARBA00022692"/>
    </source>
</evidence>
<evidence type="ECO:0000313" key="8">
    <source>
        <dbReference type="Proteomes" id="UP000425960"/>
    </source>
</evidence>
<evidence type="ECO:0000256" key="5">
    <source>
        <dbReference type="ARBA" id="ARBA00023136"/>
    </source>
</evidence>
<evidence type="ECO:0000256" key="1">
    <source>
        <dbReference type="ARBA" id="ARBA00004651"/>
    </source>
</evidence>
<keyword evidence="5 6" id="KW-0472">Membrane</keyword>
<protein>
    <recommendedName>
        <fullName evidence="9">Polysaccharide biosynthesis protein C-terminal domain-containing protein</fullName>
    </recommendedName>
</protein>
<feature type="transmembrane region" description="Helical" evidence="6">
    <location>
        <begin position="214"/>
        <end position="240"/>
    </location>
</feature>
<reference evidence="7 8" key="1">
    <citation type="submission" date="2019-11" db="EMBL/GenBank/DDBJ databases">
        <title>Comparative genomics of hydrocarbon-degrading Desulfosarcina strains.</title>
        <authorList>
            <person name="Watanabe M."/>
            <person name="Kojima H."/>
            <person name="Fukui M."/>
        </authorList>
    </citation>
    <scope>NUCLEOTIDE SEQUENCE [LARGE SCALE GENOMIC DNA]</scope>
    <source>
        <strain evidence="7 8">28bB2T</strain>
    </source>
</reference>
<organism evidence="7 8">
    <name type="scientific">Desulfosarcina ovata subsp. sediminis</name>
    <dbReference type="NCBI Taxonomy" id="885957"/>
    <lineage>
        <taxon>Bacteria</taxon>
        <taxon>Pseudomonadati</taxon>
        <taxon>Thermodesulfobacteriota</taxon>
        <taxon>Desulfobacteria</taxon>
        <taxon>Desulfobacterales</taxon>
        <taxon>Desulfosarcinaceae</taxon>
        <taxon>Desulfosarcina</taxon>
    </lineage>
</organism>